<protein>
    <recommendedName>
        <fullName evidence="17">Ribonuclease 3</fullName>
        <ecNumber evidence="17">3.1.26.3</ecNumber>
    </recommendedName>
    <alternativeName>
        <fullName evidence="17">Ribonuclease III</fullName>
        <shortName evidence="17">RNase III</shortName>
    </alternativeName>
</protein>
<dbReference type="STRING" id="128944.AWM75_02655"/>
<dbReference type="Gene3D" id="1.10.1520.10">
    <property type="entry name" value="Ribonuclease III domain"/>
    <property type="match status" value="1"/>
</dbReference>
<dbReference type="PROSITE" id="PS50142">
    <property type="entry name" value="RNASE_3_2"/>
    <property type="match status" value="1"/>
</dbReference>
<proteinExistence type="inferred from homology"/>
<organism evidence="20 21">
    <name type="scientific">Aerococcus urinaehominis</name>
    <dbReference type="NCBI Taxonomy" id="128944"/>
    <lineage>
        <taxon>Bacteria</taxon>
        <taxon>Bacillati</taxon>
        <taxon>Bacillota</taxon>
        <taxon>Bacilli</taxon>
        <taxon>Lactobacillales</taxon>
        <taxon>Aerococcaceae</taxon>
        <taxon>Aerococcus</taxon>
    </lineage>
</organism>
<dbReference type="HAMAP" id="MF_00104">
    <property type="entry name" value="RNase_III"/>
    <property type="match status" value="1"/>
</dbReference>
<evidence type="ECO:0000256" key="1">
    <source>
        <dbReference type="ARBA" id="ARBA00000109"/>
    </source>
</evidence>
<keyword evidence="11 17" id="KW-0699">rRNA-binding</keyword>
<dbReference type="PANTHER" id="PTHR11207:SF0">
    <property type="entry name" value="RIBONUCLEASE 3"/>
    <property type="match status" value="1"/>
</dbReference>
<evidence type="ECO:0000256" key="10">
    <source>
        <dbReference type="ARBA" id="ARBA00022723"/>
    </source>
</evidence>
<sequence length="251" mass="28424">MTQALESFITIKSKRRTLMAFNFKEVKALFLDQFAISIDQAVLYEEAFTHSSYYNEHRSEFDKYNERIEFLGDAVLELVVSEYLFAHYPQLSEGELSRMRALIVREESLAQFCQDCHFNQYVRLGTGEEASGGRQRPALLCDLFEAVIGALYLDLGKDAIIHFMNQTIYPKIKRGAFDQLVDAKTALQEELQKSGRVQISYQLVGEEGPAHNRRFKVAVQVNGQTIGQGQGRTKKLAEQAAASQALQALQV</sequence>
<keyword evidence="12 17" id="KW-0255">Endonuclease</keyword>
<comment type="function">
    <text evidence="16">Digests double-stranded RNA. Involved in the processing of primary rRNA transcript to yield the immediate precursors to the large and small rRNAs (23S and 16S). Also processes some mRNAs, and tRNAs when they are encoded in the rRNA operon.</text>
</comment>
<dbReference type="KEGG" id="auh:AWM75_02655"/>
<dbReference type="GO" id="GO:0019843">
    <property type="term" value="F:rRNA binding"/>
    <property type="evidence" value="ECO:0007669"/>
    <property type="project" value="UniProtKB-KW"/>
</dbReference>
<keyword evidence="7 17" id="KW-0507">mRNA processing</keyword>
<evidence type="ECO:0000256" key="13">
    <source>
        <dbReference type="ARBA" id="ARBA00022801"/>
    </source>
</evidence>
<dbReference type="FunFam" id="3.30.160.20:FF:000003">
    <property type="entry name" value="Ribonuclease 3"/>
    <property type="match status" value="1"/>
</dbReference>
<feature type="binding site" evidence="17">
    <location>
        <position position="142"/>
    </location>
    <ligand>
        <name>Mg(2+)</name>
        <dbReference type="ChEBI" id="CHEBI:18420"/>
    </ligand>
</feature>
<dbReference type="SUPFAM" id="SSF54768">
    <property type="entry name" value="dsRNA-binding domain-like"/>
    <property type="match status" value="1"/>
</dbReference>
<evidence type="ECO:0000256" key="4">
    <source>
        <dbReference type="ARBA" id="ARBA00011738"/>
    </source>
</evidence>
<comment type="cofactor">
    <cofactor evidence="17">
        <name>Mg(2+)</name>
        <dbReference type="ChEBI" id="CHEBI:18420"/>
    </cofactor>
</comment>
<keyword evidence="10 17" id="KW-0479">Metal-binding</keyword>
<dbReference type="PROSITE" id="PS50137">
    <property type="entry name" value="DS_RBD"/>
    <property type="match status" value="1"/>
</dbReference>
<evidence type="ECO:0000256" key="3">
    <source>
        <dbReference type="ARBA" id="ARBA00010183"/>
    </source>
</evidence>
<evidence type="ECO:0000259" key="18">
    <source>
        <dbReference type="PROSITE" id="PS50137"/>
    </source>
</evidence>
<keyword evidence="21" id="KW-1185">Reference proteome</keyword>
<keyword evidence="8 17" id="KW-0819">tRNA processing</keyword>
<dbReference type="InterPro" id="IPR000999">
    <property type="entry name" value="RNase_III_dom"/>
</dbReference>
<dbReference type="Pfam" id="PF00035">
    <property type="entry name" value="dsrm"/>
    <property type="match status" value="1"/>
</dbReference>
<name>A0A109RGI9_9LACT</name>
<dbReference type="GO" id="GO:0005737">
    <property type="term" value="C:cytoplasm"/>
    <property type="evidence" value="ECO:0007669"/>
    <property type="project" value="UniProtKB-SubCell"/>
</dbReference>
<evidence type="ECO:0000256" key="16">
    <source>
        <dbReference type="ARBA" id="ARBA00053741"/>
    </source>
</evidence>
<comment type="catalytic activity">
    <reaction evidence="1 17">
        <text>Endonucleolytic cleavage to 5'-phosphomonoester.</text>
        <dbReference type="EC" id="3.1.26.3"/>
    </reaction>
</comment>
<evidence type="ECO:0000256" key="14">
    <source>
        <dbReference type="ARBA" id="ARBA00022842"/>
    </source>
</evidence>
<keyword evidence="15 17" id="KW-0694">RNA-binding</keyword>
<keyword evidence="6 17" id="KW-0698">rRNA processing</keyword>
<reference evidence="20 21" key="1">
    <citation type="journal article" date="2016" name="Genome Announc.">
        <title>Complete Genome Sequences of Aerococcus christensenii CCUG 28831T, Aerococcus sanguinicola CCUG 43001T, Aerococcus urinae CCUG 36881T, Aerococcus urinaeequi CCUG 28094T, Aerococcus urinaehominis CCUG 42038 BT, and Aerococcus viridans CCUG 4311T.</title>
        <authorList>
            <person name="Carkaci D."/>
            <person name="Dargis R."/>
            <person name="Nielsen X.C."/>
            <person name="Skovgaard O."/>
            <person name="Fuursted K."/>
            <person name="Christensen J.J."/>
        </authorList>
    </citation>
    <scope>NUCLEOTIDE SEQUENCE [LARGE SCALE GENOMIC DNA]</scope>
    <source>
        <strain evidence="20 21">CCUG42038B</strain>
    </source>
</reference>
<keyword evidence="14 17" id="KW-0460">Magnesium</keyword>
<dbReference type="PANTHER" id="PTHR11207">
    <property type="entry name" value="RIBONUCLEASE III"/>
    <property type="match status" value="1"/>
</dbReference>
<accession>A0A109RGI9</accession>
<dbReference type="SUPFAM" id="SSF69065">
    <property type="entry name" value="RNase III domain-like"/>
    <property type="match status" value="1"/>
</dbReference>
<reference evidence="21" key="2">
    <citation type="submission" date="2016-01" db="EMBL/GenBank/DDBJ databases">
        <title>Six Aerococcus type strain genome sequencing and assembly using PacBio and Illumina Hiseq.</title>
        <authorList>
            <person name="Carkaci D."/>
            <person name="Dargis R."/>
            <person name="Nielsen X.C."/>
            <person name="Skovgaard O."/>
            <person name="Fuursted K."/>
            <person name="Christensen J.J."/>
        </authorList>
    </citation>
    <scope>NUCLEOTIDE SEQUENCE [LARGE SCALE GENOMIC DNA]</scope>
    <source>
        <strain evidence="21">CCUG42038B</strain>
    </source>
</reference>
<dbReference type="GO" id="GO:0003725">
    <property type="term" value="F:double-stranded RNA binding"/>
    <property type="evidence" value="ECO:0007669"/>
    <property type="project" value="TreeGrafter"/>
</dbReference>
<keyword evidence="13 17" id="KW-0378">Hydrolase</keyword>
<evidence type="ECO:0000256" key="11">
    <source>
        <dbReference type="ARBA" id="ARBA00022730"/>
    </source>
</evidence>
<dbReference type="CDD" id="cd00593">
    <property type="entry name" value="RIBOc"/>
    <property type="match status" value="1"/>
</dbReference>
<feature type="binding site" evidence="17">
    <location>
        <position position="145"/>
    </location>
    <ligand>
        <name>Mg(2+)</name>
        <dbReference type="ChEBI" id="CHEBI:18420"/>
    </ligand>
</feature>
<evidence type="ECO:0000256" key="8">
    <source>
        <dbReference type="ARBA" id="ARBA00022694"/>
    </source>
</evidence>
<evidence type="ECO:0000256" key="9">
    <source>
        <dbReference type="ARBA" id="ARBA00022722"/>
    </source>
</evidence>
<dbReference type="GO" id="GO:0006364">
    <property type="term" value="P:rRNA processing"/>
    <property type="evidence" value="ECO:0007669"/>
    <property type="project" value="UniProtKB-UniRule"/>
</dbReference>
<dbReference type="Proteomes" id="UP000062260">
    <property type="component" value="Chromosome"/>
</dbReference>
<dbReference type="GO" id="GO:0006397">
    <property type="term" value="P:mRNA processing"/>
    <property type="evidence" value="ECO:0007669"/>
    <property type="project" value="UniProtKB-UniRule"/>
</dbReference>
<dbReference type="SMART" id="SM00535">
    <property type="entry name" value="RIBOc"/>
    <property type="match status" value="1"/>
</dbReference>
<dbReference type="AlphaFoldDB" id="A0A109RGI9"/>
<dbReference type="EMBL" id="CP014163">
    <property type="protein sequence ID" value="AMB98963.1"/>
    <property type="molecule type" value="Genomic_DNA"/>
</dbReference>
<evidence type="ECO:0000256" key="2">
    <source>
        <dbReference type="ARBA" id="ARBA00004496"/>
    </source>
</evidence>
<feature type="active site" evidence="17">
    <location>
        <position position="73"/>
    </location>
</feature>
<dbReference type="EC" id="3.1.26.3" evidence="17"/>
<dbReference type="GO" id="GO:0042802">
    <property type="term" value="F:identical protein binding"/>
    <property type="evidence" value="ECO:0007669"/>
    <property type="project" value="UniProtKB-ARBA"/>
</dbReference>
<dbReference type="SMART" id="SM00358">
    <property type="entry name" value="DSRM"/>
    <property type="match status" value="1"/>
</dbReference>
<feature type="domain" description="RNase III" evidence="19">
    <location>
        <begin position="27"/>
        <end position="156"/>
    </location>
</feature>
<dbReference type="GO" id="GO:0046872">
    <property type="term" value="F:metal ion binding"/>
    <property type="evidence" value="ECO:0007669"/>
    <property type="project" value="UniProtKB-KW"/>
</dbReference>
<dbReference type="InterPro" id="IPR014720">
    <property type="entry name" value="dsRBD_dom"/>
</dbReference>
<dbReference type="GO" id="GO:0004525">
    <property type="term" value="F:ribonuclease III activity"/>
    <property type="evidence" value="ECO:0007669"/>
    <property type="project" value="UniProtKB-UniRule"/>
</dbReference>
<evidence type="ECO:0000256" key="5">
    <source>
        <dbReference type="ARBA" id="ARBA00022490"/>
    </source>
</evidence>
<evidence type="ECO:0000313" key="21">
    <source>
        <dbReference type="Proteomes" id="UP000062260"/>
    </source>
</evidence>
<keyword evidence="5 17" id="KW-0963">Cytoplasm</keyword>
<dbReference type="Pfam" id="PF14622">
    <property type="entry name" value="Ribonucleas_3_3"/>
    <property type="match status" value="1"/>
</dbReference>
<dbReference type="GO" id="GO:0008033">
    <property type="term" value="P:tRNA processing"/>
    <property type="evidence" value="ECO:0007669"/>
    <property type="project" value="UniProtKB-KW"/>
</dbReference>
<comment type="function">
    <text evidence="17">Digests double-stranded RNA. Involved in the processing of primary rRNA transcript to yield the immediate precursors to the large and small rRNAs (23S and 16S). Processes some mRNAs, and tRNAs when they are encoded in the rRNA operon. Processes pre-crRNA and tracrRNA of type II CRISPR loci if present in the organism.</text>
</comment>
<feature type="binding site" evidence="17">
    <location>
        <position position="69"/>
    </location>
    <ligand>
        <name>Mg(2+)</name>
        <dbReference type="ChEBI" id="CHEBI:18420"/>
    </ligand>
</feature>
<evidence type="ECO:0000256" key="12">
    <source>
        <dbReference type="ARBA" id="ARBA00022759"/>
    </source>
</evidence>
<comment type="similarity">
    <text evidence="3">Belongs to the ribonuclease III family.</text>
</comment>
<evidence type="ECO:0000256" key="15">
    <source>
        <dbReference type="ARBA" id="ARBA00022884"/>
    </source>
</evidence>
<comment type="subcellular location">
    <subcellularLocation>
        <location evidence="2 17">Cytoplasm</location>
    </subcellularLocation>
</comment>
<dbReference type="NCBIfam" id="TIGR02191">
    <property type="entry name" value="RNaseIII"/>
    <property type="match status" value="1"/>
</dbReference>
<evidence type="ECO:0000259" key="19">
    <source>
        <dbReference type="PROSITE" id="PS50142"/>
    </source>
</evidence>
<evidence type="ECO:0000256" key="6">
    <source>
        <dbReference type="ARBA" id="ARBA00022552"/>
    </source>
</evidence>
<evidence type="ECO:0000256" key="17">
    <source>
        <dbReference type="HAMAP-Rule" id="MF_00104"/>
    </source>
</evidence>
<gene>
    <name evidence="17" type="primary">rnc</name>
    <name evidence="20" type="ORF">AWM75_02655</name>
</gene>
<keyword evidence="9 17" id="KW-0540">Nuclease</keyword>
<feature type="active site" evidence="17">
    <location>
        <position position="145"/>
    </location>
</feature>
<dbReference type="FunFam" id="1.10.1520.10:FF:000001">
    <property type="entry name" value="Ribonuclease 3"/>
    <property type="match status" value="1"/>
</dbReference>
<dbReference type="GO" id="GO:0010468">
    <property type="term" value="P:regulation of gene expression"/>
    <property type="evidence" value="ECO:0007669"/>
    <property type="project" value="TreeGrafter"/>
</dbReference>
<dbReference type="Gene3D" id="3.30.160.20">
    <property type="match status" value="1"/>
</dbReference>
<dbReference type="InterPro" id="IPR036389">
    <property type="entry name" value="RNase_III_sf"/>
</dbReference>
<comment type="subunit">
    <text evidence="4 17">Homodimer.</text>
</comment>
<dbReference type="InterPro" id="IPR011907">
    <property type="entry name" value="RNase_III"/>
</dbReference>
<feature type="domain" description="DRBM" evidence="18">
    <location>
        <begin position="182"/>
        <end position="251"/>
    </location>
</feature>
<evidence type="ECO:0000313" key="20">
    <source>
        <dbReference type="EMBL" id="AMB98963.1"/>
    </source>
</evidence>
<evidence type="ECO:0000256" key="7">
    <source>
        <dbReference type="ARBA" id="ARBA00022664"/>
    </source>
</evidence>
<dbReference type="CDD" id="cd10845">
    <property type="entry name" value="DSRM_RNAse_III_family"/>
    <property type="match status" value="1"/>
</dbReference>